<accession>A0ABR0XVL1</accession>
<gene>
    <name evidence="2" type="ORF">DH2020_002990</name>
</gene>
<evidence type="ECO:0000259" key="1">
    <source>
        <dbReference type="Pfam" id="PF07727"/>
    </source>
</evidence>
<comment type="caution">
    <text evidence="2">The sequence shown here is derived from an EMBL/GenBank/DDBJ whole genome shotgun (WGS) entry which is preliminary data.</text>
</comment>
<dbReference type="InterPro" id="IPR043502">
    <property type="entry name" value="DNA/RNA_pol_sf"/>
</dbReference>
<protein>
    <recommendedName>
        <fullName evidence="1">Reverse transcriptase Ty1/copia-type domain-containing protein</fullName>
    </recommendedName>
</protein>
<reference evidence="2 3" key="1">
    <citation type="journal article" date="2021" name="Comput. Struct. Biotechnol. J.">
        <title>De novo genome assembly of the potent medicinal plant Rehmannia glutinosa using nanopore technology.</title>
        <authorList>
            <person name="Ma L."/>
            <person name="Dong C."/>
            <person name="Song C."/>
            <person name="Wang X."/>
            <person name="Zheng X."/>
            <person name="Niu Y."/>
            <person name="Chen S."/>
            <person name="Feng W."/>
        </authorList>
    </citation>
    <scope>NUCLEOTIDE SEQUENCE [LARGE SCALE GENOMIC DNA]</scope>
    <source>
        <strain evidence="2">DH-2019</strain>
    </source>
</reference>
<evidence type="ECO:0000313" key="3">
    <source>
        <dbReference type="Proteomes" id="UP001318860"/>
    </source>
</evidence>
<evidence type="ECO:0000313" key="2">
    <source>
        <dbReference type="EMBL" id="KAK6163149.1"/>
    </source>
</evidence>
<dbReference type="Pfam" id="PF07727">
    <property type="entry name" value="RVT_2"/>
    <property type="match status" value="1"/>
</dbReference>
<dbReference type="InterPro" id="IPR013103">
    <property type="entry name" value="RVT_2"/>
</dbReference>
<dbReference type="PANTHER" id="PTHR11439:SF465">
    <property type="entry name" value="REVERSE TRANSCRIPTASE TY1_COPIA-TYPE DOMAIN-CONTAINING PROTEIN"/>
    <property type="match status" value="1"/>
</dbReference>
<dbReference type="SUPFAM" id="SSF56672">
    <property type="entry name" value="DNA/RNA polymerases"/>
    <property type="match status" value="1"/>
</dbReference>
<dbReference type="CDD" id="cd09272">
    <property type="entry name" value="RNase_HI_RT_Ty1"/>
    <property type="match status" value="1"/>
</dbReference>
<dbReference type="Proteomes" id="UP001318860">
    <property type="component" value="Unassembled WGS sequence"/>
</dbReference>
<name>A0ABR0XVL1_REHGL</name>
<keyword evidence="3" id="KW-1185">Reference proteome</keyword>
<organism evidence="2 3">
    <name type="scientific">Rehmannia glutinosa</name>
    <name type="common">Chinese foxglove</name>
    <dbReference type="NCBI Taxonomy" id="99300"/>
    <lineage>
        <taxon>Eukaryota</taxon>
        <taxon>Viridiplantae</taxon>
        <taxon>Streptophyta</taxon>
        <taxon>Embryophyta</taxon>
        <taxon>Tracheophyta</taxon>
        <taxon>Spermatophyta</taxon>
        <taxon>Magnoliopsida</taxon>
        <taxon>eudicotyledons</taxon>
        <taxon>Gunneridae</taxon>
        <taxon>Pentapetalae</taxon>
        <taxon>asterids</taxon>
        <taxon>lamiids</taxon>
        <taxon>Lamiales</taxon>
        <taxon>Orobanchaceae</taxon>
        <taxon>Rehmannieae</taxon>
        <taxon>Rehmannia</taxon>
    </lineage>
</organism>
<proteinExistence type="predicted"/>
<dbReference type="PANTHER" id="PTHR11439">
    <property type="entry name" value="GAG-POL-RELATED RETROTRANSPOSON"/>
    <property type="match status" value="1"/>
</dbReference>
<feature type="domain" description="Reverse transcriptase Ty1/copia-type" evidence="1">
    <location>
        <begin position="1"/>
        <end position="132"/>
    </location>
</feature>
<sequence length="338" mass="38017">MNPPEGYTKAGPGEVCHLKRSLCGLKQASRQWHVEFCSKLLDFGFVQSAFDHCLFIKKSDHSYLALLVYVDDVLITGSHDEDIAVVKAYLHKAFTIKDMGSAKYFLGLEIARTASGTYINQRKYIMDILEDTGSPLSSPDRFRRLVGRLLYLNLTRPDIAYGVQQLSQFVNAPCTEHWDAALHLVRYLKGNPSLGLFYSASSSCSLTAYCDADWGACVDTRRSLTGYCVFLGDCLISWKTKKQQTVSRSSAEAEHRSLSMTVYELLWLSYIAADFQRTKHLEIDCHLVRDQFKAGFVLPQKVSSQFQLADMFTKALGPSAFHKLIGYLGLQDVHHVPS</sequence>
<dbReference type="EMBL" id="JABTTQ020000002">
    <property type="protein sequence ID" value="KAK6163149.1"/>
    <property type="molecule type" value="Genomic_DNA"/>
</dbReference>